<evidence type="ECO:0000256" key="2">
    <source>
        <dbReference type="ARBA" id="ARBA00022898"/>
    </source>
</evidence>
<dbReference type="InterPro" id="IPR015422">
    <property type="entry name" value="PyrdxlP-dep_Trfase_small"/>
</dbReference>
<name>A0A645DL24_9ZZZZ</name>
<proteinExistence type="predicted"/>
<accession>A0A645DL24</accession>
<dbReference type="InterPro" id="IPR015424">
    <property type="entry name" value="PyrdxlP-dep_Trfase"/>
</dbReference>
<dbReference type="PANTHER" id="PTHR43525:SF1">
    <property type="entry name" value="PROTEIN MALY"/>
    <property type="match status" value="1"/>
</dbReference>
<comment type="cofactor">
    <cofactor evidence="1">
        <name>pyridoxal 5'-phosphate</name>
        <dbReference type="ChEBI" id="CHEBI:597326"/>
    </cofactor>
</comment>
<dbReference type="Gene3D" id="3.90.1150.10">
    <property type="entry name" value="Aspartate Aminotransferase, domain 1"/>
    <property type="match status" value="1"/>
</dbReference>
<dbReference type="InterPro" id="IPR051798">
    <property type="entry name" value="Class-II_PLP-Dep_Aminotrans"/>
</dbReference>
<dbReference type="SUPFAM" id="SSF53383">
    <property type="entry name" value="PLP-dependent transferases"/>
    <property type="match status" value="1"/>
</dbReference>
<evidence type="ECO:0000256" key="1">
    <source>
        <dbReference type="ARBA" id="ARBA00001933"/>
    </source>
</evidence>
<sequence length="49" mass="5147">MLDVAGIAPSMGNSFGPAGKGFIRLNMGCPRAYLEKAVEGLKRIAFTSC</sequence>
<evidence type="ECO:0000313" key="3">
    <source>
        <dbReference type="EMBL" id="MPM89975.1"/>
    </source>
</evidence>
<dbReference type="PANTHER" id="PTHR43525">
    <property type="entry name" value="PROTEIN MALY"/>
    <property type="match status" value="1"/>
</dbReference>
<keyword evidence="2" id="KW-0663">Pyridoxal phosphate</keyword>
<comment type="caution">
    <text evidence="3">The sequence shown here is derived from an EMBL/GenBank/DDBJ whole genome shotgun (WGS) entry which is preliminary data.</text>
</comment>
<organism evidence="3">
    <name type="scientific">bioreactor metagenome</name>
    <dbReference type="NCBI Taxonomy" id="1076179"/>
    <lineage>
        <taxon>unclassified sequences</taxon>
        <taxon>metagenomes</taxon>
        <taxon>ecological metagenomes</taxon>
    </lineage>
</organism>
<dbReference type="AlphaFoldDB" id="A0A645DL24"/>
<dbReference type="EMBL" id="VSSQ01037323">
    <property type="protein sequence ID" value="MPM89975.1"/>
    <property type="molecule type" value="Genomic_DNA"/>
</dbReference>
<protein>
    <recommendedName>
        <fullName evidence="4">Cystathionine beta-lyase</fullName>
    </recommendedName>
</protein>
<evidence type="ECO:0008006" key="4">
    <source>
        <dbReference type="Google" id="ProtNLM"/>
    </source>
</evidence>
<gene>
    <name evidence="3" type="ORF">SDC9_137091</name>
</gene>
<reference evidence="3" key="1">
    <citation type="submission" date="2019-08" db="EMBL/GenBank/DDBJ databases">
        <authorList>
            <person name="Kucharzyk K."/>
            <person name="Murdoch R.W."/>
            <person name="Higgins S."/>
            <person name="Loffler F."/>
        </authorList>
    </citation>
    <scope>NUCLEOTIDE SEQUENCE</scope>
</reference>